<gene>
    <name evidence="1" type="ORF">CT19425_U380029</name>
</gene>
<evidence type="ECO:0000313" key="1">
    <source>
        <dbReference type="EMBL" id="SPK70175.1"/>
    </source>
</evidence>
<evidence type="ECO:0000313" key="2">
    <source>
        <dbReference type="Proteomes" id="UP000255505"/>
    </source>
</evidence>
<sequence>MQKIRGSPPPVTLSIRQGAKLCAPLPSSTVAKATNATIRVPHFATNRCTTRLNVAIIISPCSQGRIFRLNAVRGRARQFQAVHQNSQRSQFGLGMQGEISQLNQPFHTDEHAGTHV</sequence>
<dbReference type="AlphaFoldDB" id="A0A375IAB7"/>
<protein>
    <submittedName>
        <fullName evidence="1">Uncharacterized protein</fullName>
    </submittedName>
</protein>
<organism evidence="1 2">
    <name type="scientific">Cupriavidus taiwanensis</name>
    <dbReference type="NCBI Taxonomy" id="164546"/>
    <lineage>
        <taxon>Bacteria</taxon>
        <taxon>Pseudomonadati</taxon>
        <taxon>Pseudomonadota</taxon>
        <taxon>Betaproteobacteria</taxon>
        <taxon>Burkholderiales</taxon>
        <taxon>Burkholderiaceae</taxon>
        <taxon>Cupriavidus</taxon>
    </lineage>
</organism>
<reference evidence="1 2" key="1">
    <citation type="submission" date="2018-01" db="EMBL/GenBank/DDBJ databases">
        <authorList>
            <person name="Gaut B.S."/>
            <person name="Morton B.R."/>
            <person name="Clegg M.T."/>
            <person name="Duvall M.R."/>
        </authorList>
    </citation>
    <scope>NUCLEOTIDE SEQUENCE [LARGE SCALE GENOMIC DNA]</scope>
    <source>
        <strain evidence="1">Cupriavidus taiwanensis LMG 19425</strain>
    </source>
</reference>
<proteinExistence type="predicted"/>
<dbReference type="Proteomes" id="UP000255505">
    <property type="component" value="Unassembled WGS sequence"/>
</dbReference>
<name>A0A375IAB7_9BURK</name>
<dbReference type="EMBL" id="OOEF01000032">
    <property type="protein sequence ID" value="SPK70175.1"/>
    <property type="molecule type" value="Genomic_DNA"/>
</dbReference>
<accession>A0A375IAB7</accession>